<keyword evidence="4" id="KW-0233">DNA recombination</keyword>
<comment type="caution">
    <text evidence="6">The sequence shown here is derived from an EMBL/GenBank/DDBJ whole genome shotgun (WGS) entry which is preliminary data.</text>
</comment>
<dbReference type="Pfam" id="PF00589">
    <property type="entry name" value="Phage_integrase"/>
    <property type="match status" value="1"/>
</dbReference>
<dbReference type="InterPro" id="IPR010998">
    <property type="entry name" value="Integrase_recombinase_N"/>
</dbReference>
<keyword evidence="3" id="KW-0238">DNA-binding</keyword>
<evidence type="ECO:0000256" key="2">
    <source>
        <dbReference type="ARBA" id="ARBA00022908"/>
    </source>
</evidence>
<dbReference type="Gene3D" id="1.10.150.130">
    <property type="match status" value="1"/>
</dbReference>
<keyword evidence="2" id="KW-0229">DNA integration</keyword>
<dbReference type="Pfam" id="PF14659">
    <property type="entry name" value="Phage_int_SAM_3"/>
    <property type="match status" value="1"/>
</dbReference>
<evidence type="ECO:0000313" key="6">
    <source>
        <dbReference type="EMBL" id="MBD3323118.1"/>
    </source>
</evidence>
<evidence type="ECO:0000256" key="3">
    <source>
        <dbReference type="ARBA" id="ARBA00023125"/>
    </source>
</evidence>
<dbReference type="GO" id="GO:0006310">
    <property type="term" value="P:DNA recombination"/>
    <property type="evidence" value="ECO:0007669"/>
    <property type="project" value="UniProtKB-KW"/>
</dbReference>
<name>A0A9D5JRV6_9BACT</name>
<evidence type="ECO:0000256" key="4">
    <source>
        <dbReference type="ARBA" id="ARBA00023172"/>
    </source>
</evidence>
<comment type="similarity">
    <text evidence="1">Belongs to the 'phage' integrase family.</text>
</comment>
<gene>
    <name evidence="6" type="ORF">GF339_00955</name>
</gene>
<dbReference type="PROSITE" id="PS51898">
    <property type="entry name" value="TYR_RECOMBINASE"/>
    <property type="match status" value="1"/>
</dbReference>
<dbReference type="Gene3D" id="1.10.443.10">
    <property type="entry name" value="Intergrase catalytic core"/>
    <property type="match status" value="1"/>
</dbReference>
<dbReference type="GO" id="GO:0015074">
    <property type="term" value="P:DNA integration"/>
    <property type="evidence" value="ECO:0007669"/>
    <property type="project" value="UniProtKB-KW"/>
</dbReference>
<reference evidence="6" key="1">
    <citation type="submission" date="2019-11" db="EMBL/GenBank/DDBJ databases">
        <title>Microbial mats filling the niche in hypersaline microbial mats.</title>
        <authorList>
            <person name="Wong H.L."/>
            <person name="Macleod F.I."/>
            <person name="White R.A. III"/>
            <person name="Burns B.P."/>
        </authorList>
    </citation>
    <scope>NUCLEOTIDE SEQUENCE</scope>
    <source>
        <strain evidence="6">Rbin_158</strain>
    </source>
</reference>
<dbReference type="Proteomes" id="UP000649604">
    <property type="component" value="Unassembled WGS sequence"/>
</dbReference>
<evidence type="ECO:0000259" key="5">
    <source>
        <dbReference type="PROSITE" id="PS51898"/>
    </source>
</evidence>
<protein>
    <submittedName>
        <fullName evidence="6">Tyrosine-type recombinase/integrase</fullName>
    </submittedName>
</protein>
<dbReference type="InterPro" id="IPR013762">
    <property type="entry name" value="Integrase-like_cat_sf"/>
</dbReference>
<evidence type="ECO:0000256" key="1">
    <source>
        <dbReference type="ARBA" id="ARBA00008857"/>
    </source>
</evidence>
<dbReference type="InterPro" id="IPR002104">
    <property type="entry name" value="Integrase_catalytic"/>
</dbReference>
<dbReference type="PANTHER" id="PTHR30349">
    <property type="entry name" value="PHAGE INTEGRASE-RELATED"/>
    <property type="match status" value="1"/>
</dbReference>
<dbReference type="AlphaFoldDB" id="A0A9D5JRV6"/>
<evidence type="ECO:0000313" key="7">
    <source>
        <dbReference type="Proteomes" id="UP000649604"/>
    </source>
</evidence>
<dbReference type="CDD" id="cd00796">
    <property type="entry name" value="INT_Rci_Hp1_C"/>
    <property type="match status" value="1"/>
</dbReference>
<dbReference type="InterPro" id="IPR011010">
    <property type="entry name" value="DNA_brk_join_enz"/>
</dbReference>
<dbReference type="InterPro" id="IPR050090">
    <property type="entry name" value="Tyrosine_recombinase_XerCD"/>
</dbReference>
<organism evidence="6 7">
    <name type="scientific">candidate division KSB3 bacterium</name>
    <dbReference type="NCBI Taxonomy" id="2044937"/>
    <lineage>
        <taxon>Bacteria</taxon>
        <taxon>candidate division KSB3</taxon>
    </lineage>
</organism>
<proteinExistence type="inferred from homology"/>
<dbReference type="GO" id="GO:0003677">
    <property type="term" value="F:DNA binding"/>
    <property type="evidence" value="ECO:0007669"/>
    <property type="project" value="UniProtKB-KW"/>
</dbReference>
<dbReference type="SUPFAM" id="SSF56349">
    <property type="entry name" value="DNA breaking-rejoining enzymes"/>
    <property type="match status" value="1"/>
</dbReference>
<accession>A0A9D5JRV6</accession>
<dbReference type="PANTHER" id="PTHR30349:SF64">
    <property type="entry name" value="PROPHAGE INTEGRASE INTD-RELATED"/>
    <property type="match status" value="1"/>
</dbReference>
<feature type="domain" description="Tyr recombinase" evidence="5">
    <location>
        <begin position="151"/>
        <end position="331"/>
    </location>
</feature>
<sequence length="353" mass="41814">MPYKERGVWRAQVRVGRKKVRADFSTKKDAVRWESATRLKLEKERTTQTDTDLLSFCNSYLDHAELRFVKKTFDNKKRVCSRLLAHLDNPPVNDITPAMIQQFLEKQAELISLARFNEDYKHLRAMWSWGIDILGLSGNPVAKIKRLPQNRAPQYTPSTEDVLRVLAVATRAEMVFLQAYLQTGARKSEIFRWTWDDINFEKREVRLGTRKTRDGSMEYEWLPMNEELHEELLWWWKNRPVKDTPFVFVSTSNRHHGKPFTTRRQFMRGLCKRAGVRPFGFHALRRYVASVLADTHKVSSKTIQRILRHKSLHTTERYIYNINRDLDRTMNLLSVNLQPKLSEQVHERFEENP</sequence>
<dbReference type="InterPro" id="IPR004107">
    <property type="entry name" value="Integrase_SAM-like_N"/>
</dbReference>
<dbReference type="EMBL" id="WJJP01000026">
    <property type="protein sequence ID" value="MBD3323118.1"/>
    <property type="molecule type" value="Genomic_DNA"/>
</dbReference>